<dbReference type="EMBL" id="MEIV01000075">
    <property type="protein sequence ID" value="PIT60764.1"/>
    <property type="molecule type" value="Genomic_DNA"/>
</dbReference>
<dbReference type="InterPro" id="IPR011606">
    <property type="entry name" value="Brnchd-chn_aa_trnsp_permease"/>
</dbReference>
<evidence type="ECO:0000256" key="8">
    <source>
        <dbReference type="SAM" id="Phobius"/>
    </source>
</evidence>
<evidence type="ECO:0000256" key="4">
    <source>
        <dbReference type="ARBA" id="ARBA00022475"/>
    </source>
</evidence>
<comment type="caution">
    <text evidence="9">The sequence shown here is derived from an EMBL/GenBank/DDBJ whole genome shotgun (WGS) entry which is preliminary data.</text>
</comment>
<dbReference type="GO" id="GO:0005886">
    <property type="term" value="C:plasma membrane"/>
    <property type="evidence" value="ECO:0007669"/>
    <property type="project" value="UniProtKB-SubCell"/>
</dbReference>
<dbReference type="PANTHER" id="PTHR34979">
    <property type="entry name" value="INNER MEMBRANE PROTEIN YGAZ"/>
    <property type="match status" value="1"/>
</dbReference>
<evidence type="ECO:0000313" key="10">
    <source>
        <dbReference type="Proteomes" id="UP000231094"/>
    </source>
</evidence>
<feature type="transmembrane region" description="Helical" evidence="8">
    <location>
        <begin position="144"/>
        <end position="169"/>
    </location>
</feature>
<evidence type="ECO:0000256" key="7">
    <source>
        <dbReference type="ARBA" id="ARBA00023136"/>
    </source>
</evidence>
<protein>
    <submittedName>
        <fullName evidence="9">Branched-chain amino acid ABC transporter permease</fullName>
    </submittedName>
</protein>
<feature type="transmembrane region" description="Helical" evidence="8">
    <location>
        <begin position="175"/>
        <end position="192"/>
    </location>
</feature>
<evidence type="ECO:0000256" key="6">
    <source>
        <dbReference type="ARBA" id="ARBA00022989"/>
    </source>
</evidence>
<dbReference type="Proteomes" id="UP000231094">
    <property type="component" value="Unassembled WGS sequence"/>
</dbReference>
<reference evidence="9 10" key="1">
    <citation type="journal article" date="2017" name="MBio">
        <title>Type VI secretion-mediated competition in the bee gut microbiome.</title>
        <authorList>
            <person name="Steele M.I."/>
            <person name="Kwong W.K."/>
            <person name="Powell J.E."/>
            <person name="Whiteley M."/>
            <person name="Moran N.A."/>
        </authorList>
    </citation>
    <scope>NUCLEOTIDE SEQUENCE [LARGE SCALE GENOMIC DNA]</scope>
    <source>
        <strain evidence="9 10">PEB0171</strain>
    </source>
</reference>
<dbReference type="GO" id="GO:1903785">
    <property type="term" value="P:L-valine transmembrane transport"/>
    <property type="evidence" value="ECO:0007669"/>
    <property type="project" value="TreeGrafter"/>
</dbReference>
<dbReference type="Pfam" id="PF03591">
    <property type="entry name" value="AzlC"/>
    <property type="match status" value="1"/>
</dbReference>
<feature type="transmembrane region" description="Helical" evidence="8">
    <location>
        <begin position="199"/>
        <end position="217"/>
    </location>
</feature>
<accession>A0A2N9Y204</accession>
<comment type="similarity">
    <text evidence="2">Belongs to the AzlC family.</text>
</comment>
<evidence type="ECO:0000256" key="3">
    <source>
        <dbReference type="ARBA" id="ARBA00022448"/>
    </source>
</evidence>
<dbReference type="AlphaFoldDB" id="A0A2N9Y204"/>
<name>A0A2N9Y204_9NEIS</name>
<organism evidence="9 10">
    <name type="scientific">Snodgrassella alvi</name>
    <dbReference type="NCBI Taxonomy" id="1196083"/>
    <lineage>
        <taxon>Bacteria</taxon>
        <taxon>Pseudomonadati</taxon>
        <taxon>Pseudomonadota</taxon>
        <taxon>Betaproteobacteria</taxon>
        <taxon>Neisseriales</taxon>
        <taxon>Neisseriaceae</taxon>
        <taxon>Snodgrassella</taxon>
    </lineage>
</organism>
<feature type="transmembrane region" description="Helical" evidence="8">
    <location>
        <begin position="25"/>
        <end position="44"/>
    </location>
</feature>
<evidence type="ECO:0000256" key="5">
    <source>
        <dbReference type="ARBA" id="ARBA00022692"/>
    </source>
</evidence>
<keyword evidence="7 8" id="KW-0472">Membrane</keyword>
<evidence type="ECO:0000256" key="2">
    <source>
        <dbReference type="ARBA" id="ARBA00010735"/>
    </source>
</evidence>
<evidence type="ECO:0000256" key="1">
    <source>
        <dbReference type="ARBA" id="ARBA00004651"/>
    </source>
</evidence>
<gene>
    <name evidence="9" type="ORF">BHC47_08280</name>
</gene>
<dbReference type="PANTHER" id="PTHR34979:SF1">
    <property type="entry name" value="INNER MEMBRANE PROTEIN YGAZ"/>
    <property type="match status" value="1"/>
</dbReference>
<sequence length="243" mass="26366">MYTRKHKTVSSSAVSQPGQEFKRGLITALPVMLSVIPFSLVLGAQAIQKGMRTGEISLLTAVNFAGGSEFVAVNLWTSPPHLILIALMTLLVNSRHILMSAALTPYLKDLPRRKVLSALFLMCDESWALAFTDAKNSPKQKFSYYFYLGAGIGLYVVWVGFTTVGALIGPVIGDVTHYGFDMAFVAVFLVLLKGMWKGFTAALPWLVSLLAAIAGYLFLPGAWYVLLGTISGLTVAFIMAAYD</sequence>
<keyword evidence="5 8" id="KW-0812">Transmembrane</keyword>
<proteinExistence type="inferred from homology"/>
<comment type="subcellular location">
    <subcellularLocation>
        <location evidence="1">Cell membrane</location>
        <topology evidence="1">Multi-pass membrane protein</topology>
    </subcellularLocation>
</comment>
<evidence type="ECO:0000313" key="9">
    <source>
        <dbReference type="EMBL" id="PIT60764.1"/>
    </source>
</evidence>
<keyword evidence="3" id="KW-0813">Transport</keyword>
<keyword evidence="6 8" id="KW-1133">Transmembrane helix</keyword>
<keyword evidence="4" id="KW-1003">Cell membrane</keyword>